<reference evidence="5 6" key="1">
    <citation type="submission" date="2022-03" db="EMBL/GenBank/DDBJ databases">
        <title>Genomic Encyclopedia of Type Strains, Phase III (KMG-III): the genomes of soil and plant-associated and newly described type strains.</title>
        <authorList>
            <person name="Whitman W."/>
        </authorList>
    </citation>
    <scope>NUCLEOTIDE SEQUENCE [LARGE SCALE GENOMIC DNA]</scope>
    <source>
        <strain evidence="5 6">BSker1</strain>
    </source>
</reference>
<dbReference type="RefSeq" id="WP_253447324.1">
    <property type="nucleotide sequence ID" value="NZ_JALJYF010000001.1"/>
</dbReference>
<evidence type="ECO:0000256" key="2">
    <source>
        <dbReference type="ARBA" id="ARBA00023125"/>
    </source>
</evidence>
<evidence type="ECO:0000256" key="1">
    <source>
        <dbReference type="ARBA" id="ARBA00023015"/>
    </source>
</evidence>
<name>A0ABT1GAY5_9GAMM</name>
<dbReference type="Pfam" id="PF01022">
    <property type="entry name" value="HTH_5"/>
    <property type="match status" value="1"/>
</dbReference>
<dbReference type="InterPro" id="IPR051081">
    <property type="entry name" value="HTH_MetalResp_TranReg"/>
</dbReference>
<dbReference type="PROSITE" id="PS50987">
    <property type="entry name" value="HTH_ARSR_2"/>
    <property type="match status" value="1"/>
</dbReference>
<dbReference type="SUPFAM" id="SSF46785">
    <property type="entry name" value="Winged helix' DNA-binding domain"/>
    <property type="match status" value="1"/>
</dbReference>
<keyword evidence="3" id="KW-0804">Transcription</keyword>
<dbReference type="GO" id="GO:0003677">
    <property type="term" value="F:DNA binding"/>
    <property type="evidence" value="ECO:0007669"/>
    <property type="project" value="UniProtKB-KW"/>
</dbReference>
<sequence>MPETCCHPANLDLTPEARDEQLAAMARALGNPARVRLLRYIASQDECISGELVDYIGLAQSTVSEHLRILKEAGLVVAEPRPPRTCFKANRDALDRFRDLLNAL</sequence>
<dbReference type="InterPro" id="IPR011991">
    <property type="entry name" value="ArsR-like_HTH"/>
</dbReference>
<proteinExistence type="predicted"/>
<dbReference type="NCBIfam" id="NF033788">
    <property type="entry name" value="HTH_metalloreg"/>
    <property type="match status" value="1"/>
</dbReference>
<accession>A0ABT1GAY5</accession>
<dbReference type="Gene3D" id="1.10.10.10">
    <property type="entry name" value="Winged helix-like DNA-binding domain superfamily/Winged helix DNA-binding domain"/>
    <property type="match status" value="1"/>
</dbReference>
<dbReference type="Proteomes" id="UP001523550">
    <property type="component" value="Unassembled WGS sequence"/>
</dbReference>
<keyword evidence="2 5" id="KW-0238">DNA-binding</keyword>
<comment type="caution">
    <text evidence="5">The sequence shown here is derived from an EMBL/GenBank/DDBJ whole genome shotgun (WGS) entry which is preliminary data.</text>
</comment>
<keyword evidence="6" id="KW-1185">Reference proteome</keyword>
<organism evidence="5 6">
    <name type="scientific">Natronospira proteinivora</name>
    <dbReference type="NCBI Taxonomy" id="1807133"/>
    <lineage>
        <taxon>Bacteria</taxon>
        <taxon>Pseudomonadati</taxon>
        <taxon>Pseudomonadota</taxon>
        <taxon>Gammaproteobacteria</taxon>
        <taxon>Natronospirales</taxon>
        <taxon>Natronospiraceae</taxon>
        <taxon>Natronospira</taxon>
    </lineage>
</organism>
<dbReference type="PANTHER" id="PTHR33154">
    <property type="entry name" value="TRANSCRIPTIONAL REGULATOR, ARSR FAMILY"/>
    <property type="match status" value="1"/>
</dbReference>
<evidence type="ECO:0000313" key="6">
    <source>
        <dbReference type="Proteomes" id="UP001523550"/>
    </source>
</evidence>
<evidence type="ECO:0000313" key="5">
    <source>
        <dbReference type="EMBL" id="MCP1727418.1"/>
    </source>
</evidence>
<evidence type="ECO:0000256" key="3">
    <source>
        <dbReference type="ARBA" id="ARBA00023163"/>
    </source>
</evidence>
<gene>
    <name evidence="5" type="ORF">J2T60_001383</name>
</gene>
<dbReference type="EMBL" id="JALJYF010000001">
    <property type="protein sequence ID" value="MCP1727418.1"/>
    <property type="molecule type" value="Genomic_DNA"/>
</dbReference>
<dbReference type="SMART" id="SM00418">
    <property type="entry name" value="HTH_ARSR"/>
    <property type="match status" value="1"/>
</dbReference>
<dbReference type="CDD" id="cd00090">
    <property type="entry name" value="HTH_ARSR"/>
    <property type="match status" value="1"/>
</dbReference>
<dbReference type="PANTHER" id="PTHR33154:SF15">
    <property type="entry name" value="REGULATORY PROTEIN ARSR"/>
    <property type="match status" value="1"/>
</dbReference>
<keyword evidence="1" id="KW-0805">Transcription regulation</keyword>
<evidence type="ECO:0000259" key="4">
    <source>
        <dbReference type="PROSITE" id="PS50987"/>
    </source>
</evidence>
<dbReference type="PRINTS" id="PR00778">
    <property type="entry name" value="HTHARSR"/>
</dbReference>
<dbReference type="InterPro" id="IPR001845">
    <property type="entry name" value="HTH_ArsR_DNA-bd_dom"/>
</dbReference>
<dbReference type="InterPro" id="IPR036388">
    <property type="entry name" value="WH-like_DNA-bd_sf"/>
</dbReference>
<feature type="domain" description="HTH arsR-type" evidence="4">
    <location>
        <begin position="14"/>
        <end position="104"/>
    </location>
</feature>
<protein>
    <submittedName>
        <fullName evidence="5">DNA-binding transcriptional ArsR family regulator</fullName>
    </submittedName>
</protein>
<dbReference type="InterPro" id="IPR036390">
    <property type="entry name" value="WH_DNA-bd_sf"/>
</dbReference>